<evidence type="ECO:0000256" key="2">
    <source>
        <dbReference type="ARBA" id="ARBA00022692"/>
    </source>
</evidence>
<evidence type="ECO:0000256" key="1">
    <source>
        <dbReference type="ARBA" id="ARBA00010877"/>
    </source>
</evidence>
<evidence type="ECO:0000256" key="8">
    <source>
        <dbReference type="SAM" id="MobiDB-lite"/>
    </source>
</evidence>
<gene>
    <name evidence="9" type="ORF">GE061_015151</name>
</gene>
<keyword evidence="10" id="KW-1185">Reference proteome</keyword>
<dbReference type="GO" id="GO:0061617">
    <property type="term" value="C:MICOS complex"/>
    <property type="evidence" value="ECO:0007669"/>
    <property type="project" value="TreeGrafter"/>
</dbReference>
<reference evidence="9" key="1">
    <citation type="journal article" date="2021" name="Mol. Ecol. Resour.">
        <title>Apolygus lucorum genome provides insights into omnivorousness and mesophyll feeding.</title>
        <authorList>
            <person name="Liu Y."/>
            <person name="Liu H."/>
            <person name="Wang H."/>
            <person name="Huang T."/>
            <person name="Liu B."/>
            <person name="Yang B."/>
            <person name="Yin L."/>
            <person name="Li B."/>
            <person name="Zhang Y."/>
            <person name="Zhang S."/>
            <person name="Jiang F."/>
            <person name="Zhang X."/>
            <person name="Ren Y."/>
            <person name="Wang B."/>
            <person name="Wang S."/>
            <person name="Lu Y."/>
            <person name="Wu K."/>
            <person name="Fan W."/>
            <person name="Wang G."/>
        </authorList>
    </citation>
    <scope>NUCLEOTIDE SEQUENCE</scope>
    <source>
        <strain evidence="9">12Hb</strain>
    </source>
</reference>
<comment type="caution">
    <text evidence="9">The sequence shown here is derived from an EMBL/GenBank/DDBJ whole genome shotgun (WGS) entry which is preliminary data.</text>
</comment>
<evidence type="ECO:0000256" key="5">
    <source>
        <dbReference type="ARBA" id="ARBA00023128"/>
    </source>
</evidence>
<dbReference type="PANTHER" id="PTHR15415">
    <property type="entry name" value="MITOFILIN"/>
    <property type="match status" value="1"/>
</dbReference>
<comment type="function">
    <text evidence="7">Component of the MICOS complex, a large protein complex of the mitochondrial inner membrane that plays crucial roles in the maintenance of crista junctions, inner membrane architecture, and formation of contact sites to the outer membrane.</text>
</comment>
<dbReference type="OrthoDB" id="10261039at2759"/>
<evidence type="ECO:0000313" key="9">
    <source>
        <dbReference type="EMBL" id="KAF6209404.1"/>
    </source>
</evidence>
<name>A0A8S9XLD8_APOLU</name>
<feature type="compositionally biased region" description="Basic and acidic residues" evidence="8">
    <location>
        <begin position="137"/>
        <end position="214"/>
    </location>
</feature>
<dbReference type="Proteomes" id="UP000466442">
    <property type="component" value="Unassembled WGS sequence"/>
</dbReference>
<keyword evidence="6 7" id="KW-0472">Membrane</keyword>
<keyword evidence="3 7" id="KW-0999">Mitochondrion inner membrane</keyword>
<evidence type="ECO:0000256" key="4">
    <source>
        <dbReference type="ARBA" id="ARBA00022989"/>
    </source>
</evidence>
<accession>A0A8S9XLD8</accession>
<organism evidence="9 10">
    <name type="scientific">Apolygus lucorum</name>
    <name type="common">Small green plant bug</name>
    <name type="synonym">Lygocoris lucorum</name>
    <dbReference type="NCBI Taxonomy" id="248454"/>
    <lineage>
        <taxon>Eukaryota</taxon>
        <taxon>Metazoa</taxon>
        <taxon>Ecdysozoa</taxon>
        <taxon>Arthropoda</taxon>
        <taxon>Hexapoda</taxon>
        <taxon>Insecta</taxon>
        <taxon>Pterygota</taxon>
        <taxon>Neoptera</taxon>
        <taxon>Paraneoptera</taxon>
        <taxon>Hemiptera</taxon>
        <taxon>Heteroptera</taxon>
        <taxon>Panheteroptera</taxon>
        <taxon>Cimicomorpha</taxon>
        <taxon>Miridae</taxon>
        <taxon>Mirini</taxon>
        <taxon>Apolygus</taxon>
    </lineage>
</organism>
<dbReference type="EMBL" id="WIXP02000006">
    <property type="protein sequence ID" value="KAF6209404.1"/>
    <property type="molecule type" value="Genomic_DNA"/>
</dbReference>
<comment type="subunit">
    <text evidence="7">Component of the mitochondrial contact site and cristae organizing system (MICOS) complex.</text>
</comment>
<comment type="similarity">
    <text evidence="1 7">Belongs to the MICOS complex subunit Mic60 family.</text>
</comment>
<dbReference type="Pfam" id="PF09731">
    <property type="entry name" value="Mitofilin"/>
    <property type="match status" value="1"/>
</dbReference>
<keyword evidence="2 7" id="KW-0812">Transmembrane</keyword>
<evidence type="ECO:0000256" key="7">
    <source>
        <dbReference type="RuleBase" id="RU363000"/>
    </source>
</evidence>
<sequence length="262" mass="29765">MYRHIISVPVHVARKPRYLKNYQFVRQIQTTSNHYKDEGKEPPKKPCPKTGSGKGFYYTMGAVVLGTGAVVAYAKYDDDFRKWLRKNVPGSDEFITFVTAEETTHIDYIMRGIENMKKNVMSAVTGTLGSIAGFGEEPSKPKNVEEETKPKKDHLPPCDEEGKPYDPQKAVEKRSKIVEEERRKAVEEAEKAKREIRERTQREEARRKARELSNKKSAGPPEDKIPASLDALQSEVAKNVEEAIKGYKEAICILKAYSDEVE</sequence>
<evidence type="ECO:0000256" key="3">
    <source>
        <dbReference type="ARBA" id="ARBA00022792"/>
    </source>
</evidence>
<dbReference type="InterPro" id="IPR019133">
    <property type="entry name" value="MIC60"/>
</dbReference>
<proteinExistence type="inferred from homology"/>
<dbReference type="GO" id="GO:0042407">
    <property type="term" value="P:cristae formation"/>
    <property type="evidence" value="ECO:0007669"/>
    <property type="project" value="TreeGrafter"/>
</dbReference>
<protein>
    <recommendedName>
        <fullName evidence="7">MICOS complex subunit MIC60</fullName>
    </recommendedName>
    <alternativeName>
        <fullName evidence="7">Mitofilin</fullName>
    </alternativeName>
</protein>
<feature type="region of interest" description="Disordered" evidence="8">
    <location>
        <begin position="132"/>
        <end position="228"/>
    </location>
</feature>
<keyword evidence="4 7" id="KW-1133">Transmembrane helix</keyword>
<dbReference type="AlphaFoldDB" id="A0A8S9XLD8"/>
<evidence type="ECO:0000256" key="6">
    <source>
        <dbReference type="ARBA" id="ARBA00023136"/>
    </source>
</evidence>
<comment type="subcellular location">
    <subcellularLocation>
        <location evidence="7">Mitochondrion inner membrane</location>
        <topology evidence="7">Single-pass membrane protein</topology>
    </subcellularLocation>
</comment>
<feature type="transmembrane region" description="Helical" evidence="7">
    <location>
        <begin position="56"/>
        <end position="76"/>
    </location>
</feature>
<dbReference type="PANTHER" id="PTHR15415:SF7">
    <property type="entry name" value="MICOS COMPLEX SUBUNIT MIC60"/>
    <property type="match status" value="1"/>
</dbReference>
<keyword evidence="5 7" id="KW-0496">Mitochondrion</keyword>
<evidence type="ECO:0000313" key="10">
    <source>
        <dbReference type="Proteomes" id="UP000466442"/>
    </source>
</evidence>